<feature type="transmembrane region" description="Helical" evidence="5">
    <location>
        <begin position="211"/>
        <end position="232"/>
    </location>
</feature>
<feature type="transmembrane region" description="Helical" evidence="5">
    <location>
        <begin position="356"/>
        <end position="378"/>
    </location>
</feature>
<evidence type="ECO:0000313" key="7">
    <source>
        <dbReference type="Proteomes" id="UP000587942"/>
    </source>
</evidence>
<proteinExistence type="predicted"/>
<feature type="transmembrane region" description="Helical" evidence="5">
    <location>
        <begin position="48"/>
        <end position="65"/>
    </location>
</feature>
<feature type="transmembrane region" description="Helical" evidence="5">
    <location>
        <begin position="85"/>
        <end position="106"/>
    </location>
</feature>
<feature type="transmembrane region" description="Helical" evidence="5">
    <location>
        <begin position="143"/>
        <end position="163"/>
    </location>
</feature>
<dbReference type="InterPro" id="IPR052556">
    <property type="entry name" value="PolySynth_Transporter"/>
</dbReference>
<dbReference type="Proteomes" id="UP000587942">
    <property type="component" value="Unassembled WGS sequence"/>
</dbReference>
<organism evidence="6 7">
    <name type="scientific">Mesobacillus selenatarsenatis</name>
    <dbReference type="NCBI Taxonomy" id="388741"/>
    <lineage>
        <taxon>Bacteria</taxon>
        <taxon>Bacillati</taxon>
        <taxon>Bacillota</taxon>
        <taxon>Bacilli</taxon>
        <taxon>Bacillales</taxon>
        <taxon>Bacillaceae</taxon>
        <taxon>Mesobacillus</taxon>
    </lineage>
</organism>
<reference evidence="6 7" key="1">
    <citation type="submission" date="2020-03" db="EMBL/GenBank/DDBJ databases">
        <authorList>
            <person name="Sun Q."/>
        </authorList>
    </citation>
    <scope>NUCLEOTIDE SEQUENCE [LARGE SCALE GENOMIC DNA]</scope>
    <source>
        <strain evidence="6 7">KACC 21451</strain>
    </source>
</reference>
<feature type="transmembrane region" description="Helical" evidence="5">
    <location>
        <begin position="384"/>
        <end position="403"/>
    </location>
</feature>
<feature type="transmembrane region" description="Helical" evidence="5">
    <location>
        <begin position="9"/>
        <end position="28"/>
    </location>
</feature>
<protein>
    <submittedName>
        <fullName evidence="6">Oligosaccharide flippase family protein</fullName>
    </submittedName>
</protein>
<evidence type="ECO:0000313" key="6">
    <source>
        <dbReference type="EMBL" id="NKE06818.1"/>
    </source>
</evidence>
<feature type="transmembrane region" description="Helical" evidence="5">
    <location>
        <begin position="169"/>
        <end position="191"/>
    </location>
</feature>
<feature type="transmembrane region" description="Helical" evidence="5">
    <location>
        <begin position="112"/>
        <end position="131"/>
    </location>
</feature>
<name>A0A846TCN7_9BACI</name>
<dbReference type="PANTHER" id="PTHR43424:SF1">
    <property type="entry name" value="LOCUS PUTATIVE PROTEIN 1-RELATED"/>
    <property type="match status" value="1"/>
</dbReference>
<dbReference type="PANTHER" id="PTHR43424">
    <property type="entry name" value="LOCUS PUTATIVE PROTEIN 1-RELATED"/>
    <property type="match status" value="1"/>
</dbReference>
<sequence>MEKSLFKNAIYKIALNFFNLIVPILIGPYVYRALGADSIGKVKYGESIFNYFFIFATFGIYQYGLREISRIKKDKAKVAQLFTTLFTFSLITNAVTMAAYLLVTFLGYGDHYLFPILLIFSFSFVMNIFYVEWLNEAFENYDFITIKTIIVKIIYVVLLIALVKSSADYLIFTSLLVMTTSLNNIISFVYIKRQVKFDFSHMKFKPHIKPLFLVVIFMNGNILYSQLDIFMLGRYVSDAAVSFYVMSKQITTIISALMLSVVQVTIPRLSYILGSSNDEESYVNLVQRVARIYYAVLFPAAVGLLAISDLGVIAYGGGEFAGAGSVLAVYSIYMIFVGTDNVLANQVMYVKKKENILVRFIVVGGIFNLMLNAIFVYLDLFSAAVAIGTTAASTVLLVAMEYYYIRKKLDIPLFLFNKTNMKYLLFSLTFFPISYILRSFISGTYVLFTVIVVACIAVYGALMWLTKDEMLYLLLDKVKNKLPGFKK</sequence>
<dbReference type="RefSeq" id="WP_167833246.1">
    <property type="nucleotide sequence ID" value="NZ_JAAVUM010000010.1"/>
</dbReference>
<evidence type="ECO:0000256" key="1">
    <source>
        <dbReference type="ARBA" id="ARBA00004141"/>
    </source>
</evidence>
<evidence type="ECO:0000256" key="2">
    <source>
        <dbReference type="ARBA" id="ARBA00022692"/>
    </source>
</evidence>
<dbReference type="GO" id="GO:0016020">
    <property type="term" value="C:membrane"/>
    <property type="evidence" value="ECO:0007669"/>
    <property type="project" value="UniProtKB-SubCell"/>
</dbReference>
<keyword evidence="3 5" id="KW-1133">Transmembrane helix</keyword>
<keyword evidence="2 5" id="KW-0812">Transmembrane</keyword>
<dbReference type="EMBL" id="JAAVUM010000010">
    <property type="protein sequence ID" value="NKE06818.1"/>
    <property type="molecule type" value="Genomic_DNA"/>
</dbReference>
<feature type="transmembrane region" description="Helical" evidence="5">
    <location>
        <begin position="292"/>
        <end position="314"/>
    </location>
</feature>
<feature type="transmembrane region" description="Helical" evidence="5">
    <location>
        <begin position="423"/>
        <end position="441"/>
    </location>
</feature>
<comment type="caution">
    <text evidence="6">The sequence shown here is derived from an EMBL/GenBank/DDBJ whole genome shotgun (WGS) entry which is preliminary data.</text>
</comment>
<accession>A0A846TCN7</accession>
<dbReference type="Pfam" id="PF01943">
    <property type="entry name" value="Polysacc_synt"/>
    <property type="match status" value="1"/>
</dbReference>
<dbReference type="AlphaFoldDB" id="A0A846TCN7"/>
<comment type="subcellular location">
    <subcellularLocation>
        <location evidence="1">Membrane</location>
        <topology evidence="1">Multi-pass membrane protein</topology>
    </subcellularLocation>
</comment>
<feature type="transmembrane region" description="Helical" evidence="5">
    <location>
        <begin position="252"/>
        <end position="271"/>
    </location>
</feature>
<evidence type="ECO:0000256" key="3">
    <source>
        <dbReference type="ARBA" id="ARBA00022989"/>
    </source>
</evidence>
<evidence type="ECO:0000256" key="5">
    <source>
        <dbReference type="SAM" id="Phobius"/>
    </source>
</evidence>
<gene>
    <name evidence="6" type="ORF">GWK17_15305</name>
</gene>
<feature type="transmembrane region" description="Helical" evidence="5">
    <location>
        <begin position="447"/>
        <end position="465"/>
    </location>
</feature>
<keyword evidence="4 5" id="KW-0472">Membrane</keyword>
<feature type="transmembrane region" description="Helical" evidence="5">
    <location>
        <begin position="320"/>
        <end position="344"/>
    </location>
</feature>
<evidence type="ECO:0000256" key="4">
    <source>
        <dbReference type="ARBA" id="ARBA00023136"/>
    </source>
</evidence>
<dbReference type="InterPro" id="IPR002797">
    <property type="entry name" value="Polysacc_synth"/>
</dbReference>